<proteinExistence type="predicted"/>
<accession>A0ABW1ZUE2</accession>
<dbReference type="EMBL" id="JBHSWE010000001">
    <property type="protein sequence ID" value="MFC6668954.1"/>
    <property type="molecule type" value="Genomic_DNA"/>
</dbReference>
<dbReference type="Proteomes" id="UP001596422">
    <property type="component" value="Unassembled WGS sequence"/>
</dbReference>
<gene>
    <name evidence="1" type="ORF">ACFQDL_01665</name>
</gene>
<sequence>MDTDEKQPMSDTTRRRLLIGLAGTPILASLPSRSAWGQECSISGMLSGNLSNHVHDCPALGDGRTSQYMATHPVCWPVGNSLTLDFGTMYNGNGGAKEIEPCEVSDLNGKLDNPNKYSFAGGTTLDSLISQILVNFGSTLVWAGGFGMQIMDYLHDGPGYPQQAGAAFLNALHPNISYPYSALEVAEAMATVAGDMSREMRLEDILAHFNASSVESTALVQSCSLS</sequence>
<name>A0ABW1ZUE2_9GAMM</name>
<keyword evidence="2" id="KW-1185">Reference proteome</keyword>
<reference evidence="2" key="1">
    <citation type="journal article" date="2019" name="Int. J. Syst. Evol. Microbiol.">
        <title>The Global Catalogue of Microorganisms (GCM) 10K type strain sequencing project: providing services to taxonomists for standard genome sequencing and annotation.</title>
        <authorList>
            <consortium name="The Broad Institute Genomics Platform"/>
            <consortium name="The Broad Institute Genome Sequencing Center for Infectious Disease"/>
            <person name="Wu L."/>
            <person name="Ma J."/>
        </authorList>
    </citation>
    <scope>NUCLEOTIDE SEQUENCE [LARGE SCALE GENOMIC DNA]</scope>
    <source>
        <strain evidence="2">NBRC 111756</strain>
    </source>
</reference>
<organism evidence="1 2">
    <name type="scientific">Marinobacterium aestuariivivens</name>
    <dbReference type="NCBI Taxonomy" id="1698799"/>
    <lineage>
        <taxon>Bacteria</taxon>
        <taxon>Pseudomonadati</taxon>
        <taxon>Pseudomonadota</taxon>
        <taxon>Gammaproteobacteria</taxon>
        <taxon>Oceanospirillales</taxon>
        <taxon>Oceanospirillaceae</taxon>
        <taxon>Marinobacterium</taxon>
    </lineage>
</organism>
<comment type="caution">
    <text evidence="1">The sequence shown here is derived from an EMBL/GenBank/DDBJ whole genome shotgun (WGS) entry which is preliminary data.</text>
</comment>
<dbReference type="RefSeq" id="WP_379907504.1">
    <property type="nucleotide sequence ID" value="NZ_JBHSWE010000001.1"/>
</dbReference>
<protein>
    <submittedName>
        <fullName evidence="1">Uncharacterized protein</fullName>
    </submittedName>
</protein>
<evidence type="ECO:0000313" key="1">
    <source>
        <dbReference type="EMBL" id="MFC6668954.1"/>
    </source>
</evidence>
<evidence type="ECO:0000313" key="2">
    <source>
        <dbReference type="Proteomes" id="UP001596422"/>
    </source>
</evidence>